<sequence length="761" mass="86944">MSNNPAMSETTPSDSTTSSTTTTSSSLANGGEKFAAKWRLTRACARCRRLKMKCSFEDPSFKSCVRCFQSGIECSMDVDPTAQFARKKRKKDDGGKTTEKSMDEKLLASSQSLLSSIYNKASKVSHSTLHKLISNHTMILENLKNIEDKIVVNEEDNVMGMMIPDGDAEFPEIPFTENLMKQLIFKHKFITIPEVKLRFEFFLNEILPYFPIIPFSAKLRDFDHLFENYPLLLVACISVTTVNDNHLGLTPSTQNNFKLCNLLTHYLYPFIAHYVYVKCDDFNIQLLYVCLILSAWCVPPVKMGYFRNQLNSMTAANIALCMALNELPKNHESLPVDDNSELRNNLRAFMSVYANCGGMEISLSRFKLVQWTKAQEVAIEVLLRPMSDDGMPTFADKFVCYYGKMISIGQEILQFLNHLDLKSQAANNHVFTMANIKYIILKYEFKLSQVVEQGMVAFGKEHLIMKIEYYHLLININDNLLGGVINMLEHPHNNTTHNLEIFNSNQRELFLELIIKTNSFCTTVIELFITLNNQTINFPTVYYFRPLHALMLLIRLRLILKFLKMDDFKIEVESLFDKMTKLIDENIAKGSLVGSRIKIITTKIEKWMQLSQRYKFDTNKQGLNTNFHSSDVVKIIIHNRNKEIENLDVPKSTMDSNPSSPVPNNNNNSNPLGIQQHQQHHHHQGGLSPGANIPLAAPLLQHSQQQMDYGMTGMDPLAQFSPENANLEQIFEGIDFDISHLINPFETNFYVDQSTTSEFPM</sequence>
<feature type="compositionally biased region" description="Low complexity" evidence="6">
    <location>
        <begin position="656"/>
        <end position="677"/>
    </location>
</feature>
<keyword evidence="3 8" id="KW-0238">DNA-binding</keyword>
<evidence type="ECO:0000256" key="1">
    <source>
        <dbReference type="ARBA" id="ARBA00004123"/>
    </source>
</evidence>
<name>M3IRR4_CANMX</name>
<dbReference type="Pfam" id="PF00172">
    <property type="entry name" value="Zn_clus"/>
    <property type="match status" value="1"/>
</dbReference>
<evidence type="ECO:0000256" key="5">
    <source>
        <dbReference type="ARBA" id="ARBA00023242"/>
    </source>
</evidence>
<evidence type="ECO:0000256" key="4">
    <source>
        <dbReference type="ARBA" id="ARBA00023163"/>
    </source>
</evidence>
<evidence type="ECO:0000259" key="7">
    <source>
        <dbReference type="PROSITE" id="PS50048"/>
    </source>
</evidence>
<dbReference type="eggNOG" id="ENOG502QWNI">
    <property type="taxonomic scope" value="Eukaryota"/>
</dbReference>
<evidence type="ECO:0000313" key="9">
    <source>
        <dbReference type="Proteomes" id="UP000011777"/>
    </source>
</evidence>
<dbReference type="Gene3D" id="4.10.240.10">
    <property type="entry name" value="Zn(2)-C6 fungal-type DNA-binding domain"/>
    <property type="match status" value="1"/>
</dbReference>
<reference evidence="8 9" key="1">
    <citation type="submission" date="2013-02" db="EMBL/GenBank/DDBJ databases">
        <title>Genome sequence of Candida maltosa Xu316, a potential industrial strain for xylitol and ethanol production.</title>
        <authorList>
            <person name="Yu J."/>
            <person name="Wang Q."/>
            <person name="Geng X."/>
            <person name="Bao W."/>
            <person name="He P."/>
            <person name="Cai J."/>
        </authorList>
    </citation>
    <scope>NUCLEOTIDE SEQUENCE [LARGE SCALE GENOMIC DNA]</scope>
    <source>
        <strain evidence="9">Xu316</strain>
    </source>
</reference>
<protein>
    <submittedName>
        <fullName evidence="8">Transcription factor with zinc cluster DNA-binding motif, putative</fullName>
    </submittedName>
</protein>
<proteinExistence type="predicted"/>
<keyword evidence="5" id="KW-0539">Nucleus</keyword>
<dbReference type="GO" id="GO:0000976">
    <property type="term" value="F:transcription cis-regulatory region binding"/>
    <property type="evidence" value="ECO:0007669"/>
    <property type="project" value="TreeGrafter"/>
</dbReference>
<keyword evidence="9" id="KW-1185">Reference proteome</keyword>
<dbReference type="PANTHER" id="PTHR31845">
    <property type="entry name" value="FINGER DOMAIN PROTEIN, PUTATIVE-RELATED"/>
    <property type="match status" value="1"/>
</dbReference>
<dbReference type="PANTHER" id="PTHR31845:SF10">
    <property type="entry name" value="ZN(II)2CYS6 TRANSCRIPTION FACTOR (EUROFUNG)"/>
    <property type="match status" value="1"/>
</dbReference>
<comment type="subcellular location">
    <subcellularLocation>
        <location evidence="1">Nucleus</location>
    </subcellularLocation>
</comment>
<keyword evidence="4" id="KW-0804">Transcription</keyword>
<dbReference type="SMART" id="SM00066">
    <property type="entry name" value="GAL4"/>
    <property type="match status" value="1"/>
</dbReference>
<feature type="region of interest" description="Disordered" evidence="6">
    <location>
        <begin position="83"/>
        <end position="102"/>
    </location>
</feature>
<dbReference type="STRING" id="1245528.M3IRR4"/>
<dbReference type="SUPFAM" id="SSF57701">
    <property type="entry name" value="Zn2/Cys6 DNA-binding domain"/>
    <property type="match status" value="1"/>
</dbReference>
<organism evidence="8 9">
    <name type="scientific">Candida maltosa (strain Xu316)</name>
    <name type="common">Yeast</name>
    <dbReference type="NCBI Taxonomy" id="1245528"/>
    <lineage>
        <taxon>Eukaryota</taxon>
        <taxon>Fungi</taxon>
        <taxon>Dikarya</taxon>
        <taxon>Ascomycota</taxon>
        <taxon>Saccharomycotina</taxon>
        <taxon>Pichiomycetes</taxon>
        <taxon>Debaryomycetaceae</taxon>
        <taxon>Candida/Lodderomyces clade</taxon>
        <taxon>Candida</taxon>
    </lineage>
</organism>
<feature type="region of interest" description="Disordered" evidence="6">
    <location>
        <begin position="646"/>
        <end position="694"/>
    </location>
</feature>
<dbReference type="EMBL" id="AOGT01000783">
    <property type="protein sequence ID" value="EMG49211.1"/>
    <property type="molecule type" value="Genomic_DNA"/>
</dbReference>
<dbReference type="InterPro" id="IPR001138">
    <property type="entry name" value="Zn2Cys6_DnaBD"/>
</dbReference>
<evidence type="ECO:0000256" key="3">
    <source>
        <dbReference type="ARBA" id="ARBA00023125"/>
    </source>
</evidence>
<keyword evidence="2" id="KW-0805">Transcription regulation</keyword>
<feature type="domain" description="Zn(2)-C6 fungal-type" evidence="7">
    <location>
        <begin position="43"/>
        <end position="76"/>
    </location>
</feature>
<dbReference type="InterPro" id="IPR036864">
    <property type="entry name" value="Zn2-C6_fun-type_DNA-bd_sf"/>
</dbReference>
<evidence type="ECO:0000256" key="6">
    <source>
        <dbReference type="SAM" id="MobiDB-lite"/>
    </source>
</evidence>
<dbReference type="AlphaFoldDB" id="M3IRR4"/>
<evidence type="ECO:0000256" key="2">
    <source>
        <dbReference type="ARBA" id="ARBA00023015"/>
    </source>
</evidence>
<dbReference type="HOGENOM" id="CLU_018629_0_0_1"/>
<dbReference type="OrthoDB" id="8062037at2759"/>
<comment type="caution">
    <text evidence="8">The sequence shown here is derived from an EMBL/GenBank/DDBJ whole genome shotgun (WGS) entry which is preliminary data.</text>
</comment>
<feature type="region of interest" description="Disordered" evidence="6">
    <location>
        <begin position="1"/>
        <end position="28"/>
    </location>
</feature>
<dbReference type="GO" id="GO:0008270">
    <property type="term" value="F:zinc ion binding"/>
    <property type="evidence" value="ECO:0007669"/>
    <property type="project" value="InterPro"/>
</dbReference>
<dbReference type="CDD" id="cd00067">
    <property type="entry name" value="GAL4"/>
    <property type="match status" value="1"/>
</dbReference>
<dbReference type="GO" id="GO:0005634">
    <property type="term" value="C:nucleus"/>
    <property type="evidence" value="ECO:0007669"/>
    <property type="project" value="UniProtKB-SubCell"/>
</dbReference>
<dbReference type="OMA" id="ARCHRLK"/>
<dbReference type="InterPro" id="IPR051089">
    <property type="entry name" value="prtT"/>
</dbReference>
<gene>
    <name evidence="8" type="ORF">G210_0095</name>
</gene>
<accession>M3IRR4</accession>
<feature type="compositionally biased region" description="Low complexity" evidence="6">
    <location>
        <begin position="8"/>
        <end position="26"/>
    </location>
</feature>
<dbReference type="GO" id="GO:0000981">
    <property type="term" value="F:DNA-binding transcription factor activity, RNA polymerase II-specific"/>
    <property type="evidence" value="ECO:0007669"/>
    <property type="project" value="InterPro"/>
</dbReference>
<dbReference type="Proteomes" id="UP000011777">
    <property type="component" value="Unassembled WGS sequence"/>
</dbReference>
<feature type="compositionally biased region" description="Basic and acidic residues" evidence="6">
    <location>
        <begin position="91"/>
        <end position="102"/>
    </location>
</feature>
<evidence type="ECO:0000313" key="8">
    <source>
        <dbReference type="EMBL" id="EMG49211.1"/>
    </source>
</evidence>
<dbReference type="PROSITE" id="PS00463">
    <property type="entry name" value="ZN2_CY6_FUNGAL_1"/>
    <property type="match status" value="1"/>
</dbReference>
<dbReference type="PROSITE" id="PS50048">
    <property type="entry name" value="ZN2_CY6_FUNGAL_2"/>
    <property type="match status" value="1"/>
</dbReference>